<organism evidence="1">
    <name type="scientific">freshwater metagenome</name>
    <dbReference type="NCBI Taxonomy" id="449393"/>
    <lineage>
        <taxon>unclassified sequences</taxon>
        <taxon>metagenomes</taxon>
        <taxon>ecological metagenomes</taxon>
    </lineage>
</organism>
<accession>A0A6J6JQM5</accession>
<reference evidence="1" key="1">
    <citation type="submission" date="2020-05" db="EMBL/GenBank/DDBJ databases">
        <authorList>
            <person name="Chiriac C."/>
            <person name="Salcher M."/>
            <person name="Ghai R."/>
            <person name="Kavagutti S V."/>
        </authorList>
    </citation>
    <scope>NUCLEOTIDE SEQUENCE</scope>
</reference>
<dbReference type="EMBL" id="CAEZVY010000022">
    <property type="protein sequence ID" value="CAB4638099.1"/>
    <property type="molecule type" value="Genomic_DNA"/>
</dbReference>
<proteinExistence type="predicted"/>
<protein>
    <submittedName>
        <fullName evidence="1">Unannotated protein</fullName>
    </submittedName>
</protein>
<evidence type="ECO:0000313" key="1">
    <source>
        <dbReference type="EMBL" id="CAB4638099.1"/>
    </source>
</evidence>
<dbReference type="AlphaFoldDB" id="A0A6J6JQM5"/>
<name>A0A6J6JQM5_9ZZZZ</name>
<sequence>MLDLDARVHLDENVGPCALPRGVDEELDRSRVLVTNRRGESNSVIEDCLAQRGVEVGGWGNLNNFLVAALH</sequence>
<gene>
    <name evidence="1" type="ORF">UFOPK2158_00332</name>
</gene>
<dbReference type="AntiFam" id="ANF00133">
    <property type="entry name" value="Shadow ORF (opposite mccA)"/>
</dbReference>